<organism evidence="1 2">
    <name type="scientific">Rhodococcus phage ChewyVIII</name>
    <dbReference type="NCBI Taxonomy" id="1887657"/>
    <lineage>
        <taxon>Viruses</taxon>
        <taxon>Duplodnaviria</taxon>
        <taxon>Heunggongvirae</taxon>
        <taxon>Uroviricota</taxon>
        <taxon>Caudoviricetes</taxon>
        <taxon>Chewyvirus</taxon>
        <taxon>Chewyvirus chewyVIII</taxon>
    </lineage>
</organism>
<dbReference type="Proteomes" id="UP000221751">
    <property type="component" value="Segment"/>
</dbReference>
<protein>
    <submittedName>
        <fullName evidence="1">Uncharacterized protein</fullName>
    </submittedName>
</protein>
<dbReference type="RefSeq" id="YP_010754129.1">
    <property type="nucleotide sequence ID" value="NC_073456.1"/>
</dbReference>
<reference evidence="2" key="1">
    <citation type="submission" date="2016-07" db="EMBL/GenBank/DDBJ databases">
        <authorList>
            <person name="Florea S."/>
            <person name="Webb J.S."/>
            <person name="Jaromczyk J."/>
            <person name="Schardl C.L."/>
        </authorList>
    </citation>
    <scope>NUCLEOTIDE SEQUENCE [LARGE SCALE GENOMIC DNA]</scope>
</reference>
<evidence type="ECO:0000313" key="1">
    <source>
        <dbReference type="EMBL" id="AON97435.1"/>
    </source>
</evidence>
<dbReference type="KEGG" id="vg:80018712"/>
<evidence type="ECO:0000313" key="2">
    <source>
        <dbReference type="Proteomes" id="UP000221751"/>
    </source>
</evidence>
<dbReference type="GeneID" id="80018712"/>
<keyword evidence="2" id="KW-1185">Reference proteome</keyword>
<name>A0A1C9EI60_9CAUD</name>
<gene>
    <name evidence="1" type="primary">12</name>
    <name evidence="1" type="ORF">SEA_CHEWYVIII_12</name>
</gene>
<dbReference type="EMBL" id="KX557288">
    <property type="protein sequence ID" value="AON97435.1"/>
    <property type="molecule type" value="Genomic_DNA"/>
</dbReference>
<proteinExistence type="predicted"/>
<accession>A0A1C9EI60</accession>
<sequence>MAEWRVFYDGVQIDDRLIADNIFEAMEIIDANLTFERIEI</sequence>